<evidence type="ECO:0000256" key="3">
    <source>
        <dbReference type="ARBA" id="ARBA00017473"/>
    </source>
</evidence>
<evidence type="ECO:0000259" key="11">
    <source>
        <dbReference type="Pfam" id="PF08544"/>
    </source>
</evidence>
<evidence type="ECO:0000256" key="1">
    <source>
        <dbReference type="ARBA" id="ARBA00009684"/>
    </source>
</evidence>
<protein>
    <recommendedName>
        <fullName evidence="3 9">4-diphosphocytidyl-2-C-methyl-D-erythritol kinase</fullName>
        <shortName evidence="9">CMK</shortName>
        <ecNumber evidence="2 9">2.7.1.148</ecNumber>
    </recommendedName>
    <alternativeName>
        <fullName evidence="8 9">4-(cytidine-5'-diphospho)-2-C-methyl-D-erythritol kinase</fullName>
    </alternativeName>
</protein>
<dbReference type="PANTHER" id="PTHR43527:SF2">
    <property type="entry name" value="4-DIPHOSPHOCYTIDYL-2-C-METHYL-D-ERYTHRITOL KINASE, CHLOROPLASTIC"/>
    <property type="match status" value="1"/>
</dbReference>
<gene>
    <name evidence="9" type="primary">ispE</name>
    <name evidence="12" type="ORF">GGC33_02060</name>
</gene>
<dbReference type="RefSeq" id="WP_155082572.1">
    <property type="nucleotide sequence ID" value="NZ_WMIA01000002.1"/>
</dbReference>
<evidence type="ECO:0000256" key="8">
    <source>
        <dbReference type="ARBA" id="ARBA00032554"/>
    </source>
</evidence>
<dbReference type="InterPro" id="IPR036554">
    <property type="entry name" value="GHMP_kinase_C_sf"/>
</dbReference>
<dbReference type="AlphaFoldDB" id="A0A844GMK9"/>
<dbReference type="EC" id="2.7.1.148" evidence="2 9"/>
<keyword evidence="6 9" id="KW-0418">Kinase</keyword>
<evidence type="ECO:0000313" key="13">
    <source>
        <dbReference type="Proteomes" id="UP000437131"/>
    </source>
</evidence>
<feature type="domain" description="GHMP kinase N-terminal" evidence="10">
    <location>
        <begin position="67"/>
        <end position="149"/>
    </location>
</feature>
<comment type="caution">
    <text evidence="12">The sequence shown here is derived from an EMBL/GenBank/DDBJ whole genome shotgun (WGS) entry which is preliminary data.</text>
</comment>
<dbReference type="InterPro" id="IPR013750">
    <property type="entry name" value="GHMP_kinase_C_dom"/>
</dbReference>
<sequence>MQSYSLFAPAKINLHLEIIGDRTDGYHELVMIMQSVNLGDIIHLRANGTDEIRLFCQNPQVPLDDTNLAYKAVRLVQEKYPTLSRNYGGIDITIEKNIPVAAGLAGGSSNAAAVLVGLNLMWNLGLTQPELKDLGALLGSDVPFCISGGTAIATGRGEQIEPLPDLKNLWVILAKFSNISVSTGWAYNTYRKQFNHEYISNPQEVKQRTHEIHSGNLVKAISKSDYKQIGALLYNDLEKVVLPEYSAVNELIEAFKSKNVLGAMMSGSGPTVFALCDKKEEAETIMEEVKESINDPNLDCWLTQVCPHGIMVNQ</sequence>
<dbReference type="InterPro" id="IPR004424">
    <property type="entry name" value="IspE"/>
</dbReference>
<dbReference type="Pfam" id="PF00288">
    <property type="entry name" value="GHMP_kinases_N"/>
    <property type="match status" value="1"/>
</dbReference>
<dbReference type="PANTHER" id="PTHR43527">
    <property type="entry name" value="4-DIPHOSPHOCYTIDYL-2-C-METHYL-D-ERYTHRITOL KINASE, CHLOROPLASTIC"/>
    <property type="match status" value="1"/>
</dbReference>
<dbReference type="PIRSF" id="PIRSF010376">
    <property type="entry name" value="IspE"/>
    <property type="match status" value="1"/>
</dbReference>
<dbReference type="GO" id="GO:0005524">
    <property type="term" value="F:ATP binding"/>
    <property type="evidence" value="ECO:0007669"/>
    <property type="project" value="UniProtKB-UniRule"/>
</dbReference>
<evidence type="ECO:0000256" key="5">
    <source>
        <dbReference type="ARBA" id="ARBA00022741"/>
    </source>
</evidence>
<evidence type="ECO:0000256" key="2">
    <source>
        <dbReference type="ARBA" id="ARBA00012052"/>
    </source>
</evidence>
<dbReference type="InterPro" id="IPR020568">
    <property type="entry name" value="Ribosomal_Su5_D2-typ_SF"/>
</dbReference>
<feature type="active site" evidence="9">
    <location>
        <position position="141"/>
    </location>
</feature>
<dbReference type="Pfam" id="PF08544">
    <property type="entry name" value="GHMP_kinases_C"/>
    <property type="match status" value="1"/>
</dbReference>
<evidence type="ECO:0000256" key="4">
    <source>
        <dbReference type="ARBA" id="ARBA00022679"/>
    </source>
</evidence>
<dbReference type="EMBL" id="WMIA01000002">
    <property type="protein sequence ID" value="MTF37717.1"/>
    <property type="molecule type" value="Genomic_DNA"/>
</dbReference>
<feature type="active site" evidence="9">
    <location>
        <position position="11"/>
    </location>
</feature>
<dbReference type="GO" id="GO:0016114">
    <property type="term" value="P:terpenoid biosynthetic process"/>
    <property type="evidence" value="ECO:0007669"/>
    <property type="project" value="UniProtKB-UniRule"/>
</dbReference>
<keyword evidence="7 9" id="KW-0067">ATP-binding</keyword>
<keyword evidence="4 9" id="KW-0808">Transferase</keyword>
<dbReference type="Proteomes" id="UP000437131">
    <property type="component" value="Unassembled WGS sequence"/>
</dbReference>
<reference evidence="12 13" key="1">
    <citation type="submission" date="2019-11" db="EMBL/GenBank/DDBJ databases">
        <title>Isolation of a new High Light Tolerant Cyanobacteria.</title>
        <authorList>
            <person name="Dobson Z."/>
            <person name="Vaughn N."/>
            <person name="Vaughn M."/>
            <person name="Fromme P."/>
            <person name="Mazor Y."/>
        </authorList>
    </citation>
    <scope>NUCLEOTIDE SEQUENCE [LARGE SCALE GENOMIC DNA]</scope>
    <source>
        <strain evidence="12 13">0216</strain>
    </source>
</reference>
<comment type="function">
    <text evidence="9">Catalyzes the phosphorylation of the position 2 hydroxy group of 4-diphosphocytidyl-2C-methyl-D-erythritol.</text>
</comment>
<dbReference type="SUPFAM" id="SSF54211">
    <property type="entry name" value="Ribosomal protein S5 domain 2-like"/>
    <property type="match status" value="1"/>
</dbReference>
<dbReference type="UniPathway" id="UPA00056">
    <property type="reaction ID" value="UER00094"/>
</dbReference>
<dbReference type="Gene3D" id="3.30.230.10">
    <property type="match status" value="1"/>
</dbReference>
<comment type="catalytic activity">
    <reaction evidence="9">
        <text>4-CDP-2-C-methyl-D-erythritol + ATP = 4-CDP-2-C-methyl-D-erythritol 2-phosphate + ADP + H(+)</text>
        <dbReference type="Rhea" id="RHEA:18437"/>
        <dbReference type="ChEBI" id="CHEBI:15378"/>
        <dbReference type="ChEBI" id="CHEBI:30616"/>
        <dbReference type="ChEBI" id="CHEBI:57823"/>
        <dbReference type="ChEBI" id="CHEBI:57919"/>
        <dbReference type="ChEBI" id="CHEBI:456216"/>
        <dbReference type="EC" id="2.7.1.148"/>
    </reaction>
</comment>
<dbReference type="NCBIfam" id="TIGR00154">
    <property type="entry name" value="ispE"/>
    <property type="match status" value="1"/>
</dbReference>
<dbReference type="Gene3D" id="3.30.70.890">
    <property type="entry name" value="GHMP kinase, C-terminal domain"/>
    <property type="match status" value="1"/>
</dbReference>
<dbReference type="PRINTS" id="PR00958">
    <property type="entry name" value="HOMSERKINASE"/>
</dbReference>
<evidence type="ECO:0000313" key="12">
    <source>
        <dbReference type="EMBL" id="MTF37717.1"/>
    </source>
</evidence>
<name>A0A844GMK9_9CHRO</name>
<evidence type="ECO:0000256" key="6">
    <source>
        <dbReference type="ARBA" id="ARBA00022777"/>
    </source>
</evidence>
<accession>A0A844GMK9</accession>
<dbReference type="InterPro" id="IPR014721">
    <property type="entry name" value="Ribsml_uS5_D2-typ_fold_subgr"/>
</dbReference>
<proteinExistence type="inferred from homology"/>
<comment type="pathway">
    <text evidence="9">Isoprenoid biosynthesis; isopentenyl diphosphate biosynthesis via DXP pathway; isopentenyl diphosphate from 1-deoxy-D-xylulose 5-phosphate: step 3/6.</text>
</comment>
<dbReference type="GO" id="GO:0050515">
    <property type="term" value="F:4-(cytidine 5'-diphospho)-2-C-methyl-D-erythritol kinase activity"/>
    <property type="evidence" value="ECO:0007669"/>
    <property type="project" value="UniProtKB-UniRule"/>
</dbReference>
<evidence type="ECO:0000259" key="10">
    <source>
        <dbReference type="Pfam" id="PF00288"/>
    </source>
</evidence>
<evidence type="ECO:0000256" key="9">
    <source>
        <dbReference type="HAMAP-Rule" id="MF_00061"/>
    </source>
</evidence>
<organism evidence="12 13">
    <name type="scientific">Cyanobacterium aponinum 0216</name>
    <dbReference type="NCBI Taxonomy" id="2676140"/>
    <lineage>
        <taxon>Bacteria</taxon>
        <taxon>Bacillati</taxon>
        <taxon>Cyanobacteriota</taxon>
        <taxon>Cyanophyceae</taxon>
        <taxon>Oscillatoriophycideae</taxon>
        <taxon>Chroococcales</taxon>
        <taxon>Geminocystaceae</taxon>
        <taxon>Cyanobacterium</taxon>
    </lineage>
</organism>
<comment type="similarity">
    <text evidence="1 9">Belongs to the GHMP kinase family. IspE subfamily.</text>
</comment>
<dbReference type="SUPFAM" id="SSF55060">
    <property type="entry name" value="GHMP Kinase, C-terminal domain"/>
    <property type="match status" value="1"/>
</dbReference>
<dbReference type="GO" id="GO:0019288">
    <property type="term" value="P:isopentenyl diphosphate biosynthetic process, methylerythritol 4-phosphate pathway"/>
    <property type="evidence" value="ECO:0007669"/>
    <property type="project" value="UniProtKB-UniRule"/>
</dbReference>
<keyword evidence="5 9" id="KW-0547">Nucleotide-binding</keyword>
<keyword evidence="9" id="KW-0414">Isoprene biosynthesis</keyword>
<feature type="binding site" evidence="9">
    <location>
        <begin position="99"/>
        <end position="109"/>
    </location>
    <ligand>
        <name>ATP</name>
        <dbReference type="ChEBI" id="CHEBI:30616"/>
    </ligand>
</feature>
<dbReference type="InterPro" id="IPR006204">
    <property type="entry name" value="GHMP_kinase_N_dom"/>
</dbReference>
<feature type="domain" description="GHMP kinase C-terminal" evidence="11">
    <location>
        <begin position="218"/>
        <end position="292"/>
    </location>
</feature>
<evidence type="ECO:0000256" key="7">
    <source>
        <dbReference type="ARBA" id="ARBA00022840"/>
    </source>
</evidence>
<dbReference type="HAMAP" id="MF_00061">
    <property type="entry name" value="IspE"/>
    <property type="match status" value="1"/>
</dbReference>